<dbReference type="PANTHER" id="PTHR22426">
    <property type="entry name" value="ARGININE_SERINE-RICH COILED-COIL PROTEIN 2"/>
    <property type="match status" value="1"/>
</dbReference>
<evidence type="ECO:0000313" key="4">
    <source>
        <dbReference type="Proteomes" id="UP001202328"/>
    </source>
</evidence>
<comment type="caution">
    <text evidence="3">The sequence shown here is derived from an EMBL/GenBank/DDBJ whole genome shotgun (WGS) entry which is preliminary data.</text>
</comment>
<feature type="compositionally biased region" description="Basic and acidic residues" evidence="1">
    <location>
        <begin position="153"/>
        <end position="193"/>
    </location>
</feature>
<dbReference type="PANTHER" id="PTHR22426:SF2">
    <property type="entry name" value="ARGININE_SERINE-RICH COILED-COIL PROTEIN 2"/>
    <property type="match status" value="1"/>
</dbReference>
<evidence type="ECO:0000256" key="1">
    <source>
        <dbReference type="SAM" id="MobiDB-lite"/>
    </source>
</evidence>
<feature type="compositionally biased region" description="Basic and acidic residues" evidence="1">
    <location>
        <begin position="30"/>
        <end position="39"/>
    </location>
</feature>
<feature type="compositionally biased region" description="Basic and acidic residues" evidence="1">
    <location>
        <begin position="81"/>
        <end position="138"/>
    </location>
</feature>
<organism evidence="3 4">
    <name type="scientific">Papaver atlanticum</name>
    <dbReference type="NCBI Taxonomy" id="357466"/>
    <lineage>
        <taxon>Eukaryota</taxon>
        <taxon>Viridiplantae</taxon>
        <taxon>Streptophyta</taxon>
        <taxon>Embryophyta</taxon>
        <taxon>Tracheophyta</taxon>
        <taxon>Spermatophyta</taxon>
        <taxon>Magnoliopsida</taxon>
        <taxon>Ranunculales</taxon>
        <taxon>Papaveraceae</taxon>
        <taxon>Papaveroideae</taxon>
        <taxon>Papaver</taxon>
    </lineage>
</organism>
<dbReference type="Pfam" id="PF15477">
    <property type="entry name" value="SMAP"/>
    <property type="match status" value="1"/>
</dbReference>
<reference evidence="3" key="1">
    <citation type="submission" date="2022-04" db="EMBL/GenBank/DDBJ databases">
        <title>A functionally conserved STORR gene fusion in Papaver species that diverged 16.8 million years ago.</title>
        <authorList>
            <person name="Catania T."/>
        </authorList>
    </citation>
    <scope>NUCLEOTIDE SEQUENCE</scope>
    <source>
        <strain evidence="3">S-188037</strain>
    </source>
</reference>
<evidence type="ECO:0000313" key="3">
    <source>
        <dbReference type="EMBL" id="KAI3834891.1"/>
    </source>
</evidence>
<dbReference type="InterPro" id="IPR028124">
    <property type="entry name" value="SMAP_dom"/>
</dbReference>
<keyword evidence="4" id="KW-1185">Reference proteome</keyword>
<feature type="compositionally biased region" description="Polar residues" evidence="1">
    <location>
        <begin position="333"/>
        <end position="343"/>
    </location>
</feature>
<evidence type="ECO:0000259" key="2">
    <source>
        <dbReference type="Pfam" id="PF15477"/>
    </source>
</evidence>
<feature type="compositionally biased region" description="Basic and acidic residues" evidence="1">
    <location>
        <begin position="248"/>
        <end position="295"/>
    </location>
</feature>
<feature type="non-terminal residue" evidence="3">
    <location>
        <position position="482"/>
    </location>
</feature>
<proteinExistence type="predicted"/>
<dbReference type="Proteomes" id="UP001202328">
    <property type="component" value="Unassembled WGS sequence"/>
</dbReference>
<feature type="region of interest" description="Disordered" evidence="1">
    <location>
        <begin position="1"/>
        <end position="295"/>
    </location>
</feature>
<feature type="compositionally biased region" description="Polar residues" evidence="1">
    <location>
        <begin position="139"/>
        <end position="151"/>
    </location>
</feature>
<feature type="region of interest" description="Disordered" evidence="1">
    <location>
        <begin position="328"/>
        <end position="352"/>
    </location>
</feature>
<feature type="domain" description="Small acidic protein-like" evidence="2">
    <location>
        <begin position="417"/>
        <end position="481"/>
    </location>
</feature>
<protein>
    <recommendedName>
        <fullName evidence="2">Small acidic protein-like domain-containing protein</fullName>
    </recommendedName>
</protein>
<feature type="compositionally biased region" description="Basic and acidic residues" evidence="1">
    <location>
        <begin position="208"/>
        <end position="240"/>
    </location>
</feature>
<sequence length="482" mass="54572">KEVSIQSSEGKGEFANQKVFGFMDANMRSKSPDESDGKPSFRKPSNDGGSRKYRRHSPVNEPRSTLSGSPKHGRSPSPPLSREKYSKLSDDSRKRKDEGRESHKQSERHSHGRSRDYRRDDDYSGYHQHMDGEKDYKRSSMSGRESRSNTTDYSRRDGKSDRSRGYSRNPDKYSRDTPDEFQKDRERDNSALERHKHKEKYNSSDAAEADKTVERNRVRGGERDETRDCRRSFAEYKNDHTSSSGFKGEGKDLIKGKDDYGSRVKGSHEMDGAEAMEKQKHREGESDRLKGRYDKEADEDSLVKKMKANLDSDTYFVKAREPVPKFVSASDEGLTSNSKTAQGSGDGTVAKPAQTSYNEAEFADSLNAAKVAAMRAAEMVNKNLIGGGYMSTDQKKKLLWGNKKNAATEEVQSGSRWDAPLFGDRERQEKFNKLMGVKGEVKTLEQTSELQAEKQKELQLDLEKQYTAGLRRRDGRTVGLGL</sequence>
<gene>
    <name evidence="3" type="ORF">MKW98_016004</name>
</gene>
<name>A0AAD4RVB5_9MAGN</name>
<dbReference type="AlphaFoldDB" id="A0AAD4RVB5"/>
<dbReference type="EMBL" id="JAJJMB010017781">
    <property type="protein sequence ID" value="KAI3834891.1"/>
    <property type="molecule type" value="Genomic_DNA"/>
</dbReference>
<accession>A0AAD4RVB5</accession>